<evidence type="ECO:0000256" key="2">
    <source>
        <dbReference type="ARBA" id="ARBA00009622"/>
    </source>
</evidence>
<evidence type="ECO:0000256" key="3">
    <source>
        <dbReference type="ARBA" id="ARBA00022490"/>
    </source>
</evidence>
<dbReference type="PRINTS" id="PR00381">
    <property type="entry name" value="KINESINLIGHT"/>
</dbReference>
<evidence type="ECO:0000256" key="13">
    <source>
        <dbReference type="SAM" id="MobiDB-lite"/>
    </source>
</evidence>
<keyword evidence="4 11" id="KW-0493">Microtubule</keyword>
<evidence type="ECO:0000256" key="8">
    <source>
        <dbReference type="ARBA" id="ARBA00023175"/>
    </source>
</evidence>
<evidence type="ECO:0000256" key="6">
    <source>
        <dbReference type="ARBA" id="ARBA00022803"/>
    </source>
</evidence>
<feature type="repeat" description="TPR" evidence="10">
    <location>
        <begin position="230"/>
        <end position="263"/>
    </location>
</feature>
<evidence type="ECO:0000256" key="10">
    <source>
        <dbReference type="PROSITE-ProRule" id="PRU00339"/>
    </source>
</evidence>
<dbReference type="PANTHER" id="PTHR45783">
    <property type="entry name" value="KINESIN LIGHT CHAIN"/>
    <property type="match status" value="1"/>
</dbReference>
<dbReference type="InterPro" id="IPR002151">
    <property type="entry name" value="Kinesin_light"/>
</dbReference>
<name>A0A2G8LJ32_STIJA</name>
<dbReference type="InterPro" id="IPR019734">
    <property type="entry name" value="TPR_rpt"/>
</dbReference>
<comment type="subunit">
    <text evidence="11">Oligomeric complex composed of two heavy chains and two light chains.</text>
</comment>
<dbReference type="InterPro" id="IPR015792">
    <property type="entry name" value="Kinesin_light_repeat"/>
</dbReference>
<gene>
    <name evidence="14" type="ORF">BSL78_02912</name>
</gene>
<evidence type="ECO:0000256" key="1">
    <source>
        <dbReference type="ARBA" id="ARBA00004245"/>
    </source>
</evidence>
<keyword evidence="3 11" id="KW-0963">Cytoplasm</keyword>
<dbReference type="InterPro" id="IPR011990">
    <property type="entry name" value="TPR-like_helical_dom_sf"/>
</dbReference>
<evidence type="ECO:0000256" key="11">
    <source>
        <dbReference type="RuleBase" id="RU367020"/>
    </source>
</evidence>
<dbReference type="PANTHER" id="PTHR45783:SF3">
    <property type="entry name" value="KINESIN LIGHT CHAIN"/>
    <property type="match status" value="1"/>
</dbReference>
<evidence type="ECO:0000256" key="7">
    <source>
        <dbReference type="ARBA" id="ARBA00023054"/>
    </source>
</evidence>
<dbReference type="GO" id="GO:0005871">
    <property type="term" value="C:kinesin complex"/>
    <property type="evidence" value="ECO:0007669"/>
    <property type="project" value="UniProtKB-UniRule"/>
</dbReference>
<dbReference type="AlphaFoldDB" id="A0A2G8LJ32"/>
<comment type="function">
    <text evidence="11">Kinesin is a microtubule-associated force-producing protein that play a role in organelle transport.</text>
</comment>
<dbReference type="Pfam" id="PF13424">
    <property type="entry name" value="TPR_12"/>
    <property type="match status" value="2"/>
</dbReference>
<dbReference type="EMBL" id="MRZV01000064">
    <property type="protein sequence ID" value="PIK60190.1"/>
    <property type="molecule type" value="Genomic_DNA"/>
</dbReference>
<feature type="compositionally biased region" description="Low complexity" evidence="13">
    <location>
        <begin position="1"/>
        <end position="16"/>
    </location>
</feature>
<keyword evidence="6 10" id="KW-0802">TPR repeat</keyword>
<protein>
    <recommendedName>
        <fullName evidence="11">Kinesin light chain</fullName>
    </recommendedName>
</protein>
<feature type="region of interest" description="Disordered" evidence="13">
    <location>
        <begin position="1"/>
        <end position="24"/>
    </location>
</feature>
<dbReference type="PROSITE" id="PS50293">
    <property type="entry name" value="TPR_REGION"/>
    <property type="match status" value="1"/>
</dbReference>
<dbReference type="Proteomes" id="UP000230750">
    <property type="component" value="Unassembled WGS sequence"/>
</dbReference>
<evidence type="ECO:0000256" key="4">
    <source>
        <dbReference type="ARBA" id="ARBA00022701"/>
    </source>
</evidence>
<dbReference type="GO" id="GO:0007018">
    <property type="term" value="P:microtubule-based movement"/>
    <property type="evidence" value="ECO:0007669"/>
    <property type="project" value="TreeGrafter"/>
</dbReference>
<evidence type="ECO:0000313" key="15">
    <source>
        <dbReference type="Proteomes" id="UP000230750"/>
    </source>
</evidence>
<dbReference type="GO" id="GO:0019894">
    <property type="term" value="F:kinesin binding"/>
    <property type="evidence" value="ECO:0007669"/>
    <property type="project" value="TreeGrafter"/>
</dbReference>
<reference evidence="14 15" key="1">
    <citation type="journal article" date="2017" name="PLoS Biol.">
        <title>The sea cucumber genome provides insights into morphological evolution and visceral regeneration.</title>
        <authorList>
            <person name="Zhang X."/>
            <person name="Sun L."/>
            <person name="Yuan J."/>
            <person name="Sun Y."/>
            <person name="Gao Y."/>
            <person name="Zhang L."/>
            <person name="Li S."/>
            <person name="Dai H."/>
            <person name="Hamel J.F."/>
            <person name="Liu C."/>
            <person name="Yu Y."/>
            <person name="Liu S."/>
            <person name="Lin W."/>
            <person name="Guo K."/>
            <person name="Jin S."/>
            <person name="Xu P."/>
            <person name="Storey K.B."/>
            <person name="Huan P."/>
            <person name="Zhang T."/>
            <person name="Zhou Y."/>
            <person name="Zhang J."/>
            <person name="Lin C."/>
            <person name="Li X."/>
            <person name="Xing L."/>
            <person name="Huo D."/>
            <person name="Sun M."/>
            <person name="Wang L."/>
            <person name="Mercier A."/>
            <person name="Li F."/>
            <person name="Yang H."/>
            <person name="Xiang J."/>
        </authorList>
    </citation>
    <scope>NUCLEOTIDE SEQUENCE [LARGE SCALE GENOMIC DNA]</scope>
    <source>
        <strain evidence="14">Shaxun</strain>
        <tissue evidence="14">Muscle</tissue>
    </source>
</reference>
<keyword evidence="8 11" id="KW-0505">Motor protein</keyword>
<comment type="similarity">
    <text evidence="2 11">Belongs to the kinesin light chain family.</text>
</comment>
<feature type="coiled-coil region" evidence="12">
    <location>
        <begin position="100"/>
        <end position="148"/>
    </location>
</feature>
<keyword evidence="9 11" id="KW-0206">Cytoskeleton</keyword>
<comment type="caution">
    <text evidence="14">The sequence shown here is derived from an EMBL/GenBank/DDBJ whole genome shotgun (WGS) entry which is preliminary data.</text>
</comment>
<dbReference type="STRING" id="307972.A0A2G8LJ32"/>
<keyword evidence="15" id="KW-1185">Reference proteome</keyword>
<dbReference type="PROSITE" id="PS01160">
    <property type="entry name" value="KINESIN_LIGHT"/>
    <property type="match status" value="1"/>
</dbReference>
<sequence length="379" mass="42866">MRHTNGTMSSSNSSGGAAPQAMSQDEIVGGTKEVIKGLEQLKNEHNDILNSLYQSLKMVKKDKGDSNLVEEKTRMIEKSLESLELGLGEAKVMMALGHHLNMVEAEKQKLRAQVRRLVQENTWLRDELAATQQKLQTSEQNFAELDEKYKHLEYMNSIKKYDEDKTPESEDSSSAAIDLTFPDDEVAQGEGIVELALYNSNGRYEVAVPLCKQALEDLEKTSGHDHPDVATMLNILALVYRDQNKYKEAGNLLHDALAIREKNIRTRPSCAVLYGKRGKYKEAEPLCKRALEIREKVLGKDHPDVAKQLNNLALLCQNQGKYEEVEWYYQRALEIYEKKLGPDDPNVAKTKNNLASAYLKQGKYKAAETLYKQVFDQSP</sequence>
<dbReference type="GO" id="GO:0005737">
    <property type="term" value="C:cytoplasm"/>
    <property type="evidence" value="ECO:0007669"/>
    <property type="project" value="TreeGrafter"/>
</dbReference>
<evidence type="ECO:0000256" key="9">
    <source>
        <dbReference type="ARBA" id="ARBA00023212"/>
    </source>
</evidence>
<dbReference type="SUPFAM" id="SSF48452">
    <property type="entry name" value="TPR-like"/>
    <property type="match status" value="1"/>
</dbReference>
<accession>A0A2G8LJ32</accession>
<dbReference type="Gene3D" id="1.25.40.10">
    <property type="entry name" value="Tetratricopeptide repeat domain"/>
    <property type="match status" value="1"/>
</dbReference>
<dbReference type="OrthoDB" id="413723at2759"/>
<comment type="subcellular location">
    <subcellularLocation>
        <location evidence="1 11">Cytoplasm</location>
        <location evidence="1 11">Cytoskeleton</location>
    </subcellularLocation>
</comment>
<proteinExistence type="inferred from homology"/>
<dbReference type="SMART" id="SM00028">
    <property type="entry name" value="TPR"/>
    <property type="match status" value="4"/>
</dbReference>
<dbReference type="GO" id="GO:0005874">
    <property type="term" value="C:microtubule"/>
    <property type="evidence" value="ECO:0007669"/>
    <property type="project" value="UniProtKB-UniRule"/>
</dbReference>
<evidence type="ECO:0000256" key="12">
    <source>
        <dbReference type="SAM" id="Coils"/>
    </source>
</evidence>
<keyword evidence="7 12" id="KW-0175">Coiled coil</keyword>
<keyword evidence="5" id="KW-0677">Repeat</keyword>
<evidence type="ECO:0000256" key="5">
    <source>
        <dbReference type="ARBA" id="ARBA00022737"/>
    </source>
</evidence>
<dbReference type="Pfam" id="PF13374">
    <property type="entry name" value="TPR_10"/>
    <property type="match status" value="1"/>
</dbReference>
<organism evidence="14 15">
    <name type="scientific">Stichopus japonicus</name>
    <name type="common">Sea cucumber</name>
    <dbReference type="NCBI Taxonomy" id="307972"/>
    <lineage>
        <taxon>Eukaryota</taxon>
        <taxon>Metazoa</taxon>
        <taxon>Echinodermata</taxon>
        <taxon>Eleutherozoa</taxon>
        <taxon>Echinozoa</taxon>
        <taxon>Holothuroidea</taxon>
        <taxon>Aspidochirotacea</taxon>
        <taxon>Aspidochirotida</taxon>
        <taxon>Stichopodidae</taxon>
        <taxon>Apostichopus</taxon>
    </lineage>
</organism>
<dbReference type="PROSITE" id="PS50005">
    <property type="entry name" value="TPR"/>
    <property type="match status" value="1"/>
</dbReference>
<evidence type="ECO:0000313" key="14">
    <source>
        <dbReference type="EMBL" id="PIK60190.1"/>
    </source>
</evidence>